<evidence type="ECO:0000256" key="1">
    <source>
        <dbReference type="SAM" id="MobiDB-lite"/>
    </source>
</evidence>
<accession>A0A6S6S6W3</accession>
<gene>
    <name evidence="3" type="ORF">HELGO_WM31224</name>
</gene>
<evidence type="ECO:0000256" key="2">
    <source>
        <dbReference type="SAM" id="Phobius"/>
    </source>
</evidence>
<reference evidence="3" key="1">
    <citation type="submission" date="2020-01" db="EMBL/GenBank/DDBJ databases">
        <authorList>
            <person name="Meier V. D."/>
            <person name="Meier V D."/>
        </authorList>
    </citation>
    <scope>NUCLEOTIDE SEQUENCE</scope>
    <source>
        <strain evidence="3">HLG_WM_MAG_07</strain>
    </source>
</reference>
<dbReference type="EMBL" id="CACVAY010000019">
    <property type="protein sequence ID" value="CAA6804101.1"/>
    <property type="molecule type" value="Genomic_DNA"/>
</dbReference>
<proteinExistence type="predicted"/>
<keyword evidence="2" id="KW-0812">Transmembrane</keyword>
<feature type="region of interest" description="Disordered" evidence="1">
    <location>
        <begin position="135"/>
        <end position="171"/>
    </location>
</feature>
<feature type="compositionally biased region" description="Basic and acidic residues" evidence="1">
    <location>
        <begin position="141"/>
        <end position="171"/>
    </location>
</feature>
<keyword evidence="2" id="KW-0472">Membrane</keyword>
<feature type="transmembrane region" description="Helical" evidence="2">
    <location>
        <begin position="6"/>
        <end position="25"/>
    </location>
</feature>
<dbReference type="AlphaFoldDB" id="A0A6S6S6W3"/>
<protein>
    <submittedName>
        <fullName evidence="3">Uncharacterized protein</fullName>
    </submittedName>
</protein>
<organism evidence="3">
    <name type="scientific">uncultured Thiotrichaceae bacterium</name>
    <dbReference type="NCBI Taxonomy" id="298394"/>
    <lineage>
        <taxon>Bacteria</taxon>
        <taxon>Pseudomonadati</taxon>
        <taxon>Pseudomonadota</taxon>
        <taxon>Gammaproteobacteria</taxon>
        <taxon>Thiotrichales</taxon>
        <taxon>Thiotrichaceae</taxon>
        <taxon>environmental samples</taxon>
    </lineage>
</organism>
<evidence type="ECO:0000313" key="3">
    <source>
        <dbReference type="EMBL" id="CAA6804101.1"/>
    </source>
</evidence>
<sequence length="171" mass="19280">MTEIQAILIIAYVLLTALLVLLLLYGRLHYIFKLMLVVSVGALYLFSYQGWKQVQGWPSKTDLPDSFLLHASVIDEPDQEKGTKGQIFIWASTLKGSFPVSEPRAYEVPYDQEVHGSLEDALRNMRNGNVQLGAKKMSTGEMKKSQYRDGVGDESYKLEFKPLPDPALPEK</sequence>
<keyword evidence="2" id="KW-1133">Transmembrane helix</keyword>
<name>A0A6S6S6W3_9GAMM</name>